<evidence type="ECO:0000256" key="6">
    <source>
        <dbReference type="ARBA" id="ARBA00023136"/>
    </source>
</evidence>
<keyword evidence="9" id="KW-0808">Transferase</keyword>
<name>A0A4Q9DK20_9BACL</name>
<dbReference type="Proteomes" id="UP000293142">
    <property type="component" value="Unassembled WGS sequence"/>
</dbReference>
<dbReference type="AlphaFoldDB" id="A0A4Q9DK20"/>
<keyword evidence="3" id="KW-1003">Cell membrane</keyword>
<evidence type="ECO:0000256" key="2">
    <source>
        <dbReference type="ARBA" id="ARBA00007400"/>
    </source>
</evidence>
<dbReference type="Pfam" id="PF01757">
    <property type="entry name" value="Acyl_transf_3"/>
    <property type="match status" value="1"/>
</dbReference>
<evidence type="ECO:0000256" key="4">
    <source>
        <dbReference type="ARBA" id="ARBA00022692"/>
    </source>
</evidence>
<gene>
    <name evidence="9" type="ORF">EYB31_23940</name>
</gene>
<comment type="subcellular location">
    <subcellularLocation>
        <location evidence="1">Cell membrane</location>
        <topology evidence="1">Multi-pass membrane protein</topology>
    </subcellularLocation>
</comment>
<keyword evidence="9" id="KW-0012">Acyltransferase</keyword>
<evidence type="ECO:0000313" key="10">
    <source>
        <dbReference type="Proteomes" id="UP000293142"/>
    </source>
</evidence>
<protein>
    <submittedName>
        <fullName evidence="9">Acyltransferase</fullName>
    </submittedName>
</protein>
<comment type="similarity">
    <text evidence="2">Belongs to the acyltransferase 3 family.</text>
</comment>
<dbReference type="PANTHER" id="PTHR40074:SF2">
    <property type="entry name" value="O-ACETYLTRANSFERASE WECH"/>
    <property type="match status" value="1"/>
</dbReference>
<proteinExistence type="inferred from homology"/>
<organism evidence="9 10">
    <name type="scientific">Paenibacillus thalictri</name>
    <dbReference type="NCBI Taxonomy" id="2527873"/>
    <lineage>
        <taxon>Bacteria</taxon>
        <taxon>Bacillati</taxon>
        <taxon>Bacillota</taxon>
        <taxon>Bacilli</taxon>
        <taxon>Bacillales</taxon>
        <taxon>Paenibacillaceae</taxon>
        <taxon>Paenibacillus</taxon>
    </lineage>
</organism>
<feature type="transmembrane region" description="Helical" evidence="7">
    <location>
        <begin position="251"/>
        <end position="272"/>
    </location>
</feature>
<feature type="transmembrane region" description="Helical" evidence="7">
    <location>
        <begin position="284"/>
        <end position="308"/>
    </location>
</feature>
<comment type="caution">
    <text evidence="9">The sequence shown here is derived from an EMBL/GenBank/DDBJ whole genome shotgun (WGS) entry which is preliminary data.</text>
</comment>
<evidence type="ECO:0000313" key="9">
    <source>
        <dbReference type="EMBL" id="TBL75066.1"/>
    </source>
</evidence>
<evidence type="ECO:0000256" key="3">
    <source>
        <dbReference type="ARBA" id="ARBA00022475"/>
    </source>
</evidence>
<keyword evidence="10" id="KW-1185">Reference proteome</keyword>
<dbReference type="OrthoDB" id="65129at2"/>
<accession>A0A4Q9DK20</accession>
<dbReference type="EMBL" id="SIRE01000018">
    <property type="protein sequence ID" value="TBL75066.1"/>
    <property type="molecule type" value="Genomic_DNA"/>
</dbReference>
<keyword evidence="6 7" id="KW-0472">Membrane</keyword>
<sequence>MAKTKLLELEIVRAFAILAVLLIHGTSEATVELELGGAGQSIYLGINKLSNFAVPVFLMLSGLVLFYRYSGDWSGKQALVFYRRRIQQIVIPYLVWSLFYYFYDQWLYNDSSVPLHFDGEEFLDLLPWADASYHLYYIIIIVQFYLLFPLLMWGCTALGWFRRWLWLIGAVIQAAAFSYNHWGPGIDHFSSLCIDYFSLFALGGSIGMYYETFIAWMNRYYGWVIALAMVCGVVFAAMFELEQLELLAVSGLWYALLFVLYAMFACVAFIWIGRWLLAHTPGLARVLIGLGAASFGIYLVHPAVLSYWRTHFMRVQETSYDLFVIAGFLLSLIVPWLLASGYGKISWLFRRKKQVAR</sequence>
<dbReference type="GO" id="GO:0009246">
    <property type="term" value="P:enterobacterial common antigen biosynthetic process"/>
    <property type="evidence" value="ECO:0007669"/>
    <property type="project" value="TreeGrafter"/>
</dbReference>
<dbReference type="GO" id="GO:0005886">
    <property type="term" value="C:plasma membrane"/>
    <property type="evidence" value="ECO:0007669"/>
    <property type="project" value="UniProtKB-SubCell"/>
</dbReference>
<feature type="transmembrane region" description="Helical" evidence="7">
    <location>
        <begin position="164"/>
        <end position="182"/>
    </location>
</feature>
<dbReference type="RefSeq" id="WP_131015962.1">
    <property type="nucleotide sequence ID" value="NZ_SIRE01000018.1"/>
</dbReference>
<feature type="transmembrane region" description="Helical" evidence="7">
    <location>
        <begin position="188"/>
        <end position="208"/>
    </location>
</feature>
<feature type="transmembrane region" description="Helical" evidence="7">
    <location>
        <begin position="52"/>
        <end position="69"/>
    </location>
</feature>
<feature type="transmembrane region" description="Helical" evidence="7">
    <location>
        <begin position="320"/>
        <end position="343"/>
    </location>
</feature>
<evidence type="ECO:0000256" key="7">
    <source>
        <dbReference type="SAM" id="Phobius"/>
    </source>
</evidence>
<evidence type="ECO:0000256" key="1">
    <source>
        <dbReference type="ARBA" id="ARBA00004651"/>
    </source>
</evidence>
<feature type="domain" description="Acyltransferase 3" evidence="8">
    <location>
        <begin position="8"/>
        <end position="339"/>
    </location>
</feature>
<feature type="transmembrane region" description="Helical" evidence="7">
    <location>
        <begin position="220"/>
        <end position="239"/>
    </location>
</feature>
<feature type="transmembrane region" description="Helical" evidence="7">
    <location>
        <begin position="90"/>
        <end position="108"/>
    </location>
</feature>
<evidence type="ECO:0000256" key="5">
    <source>
        <dbReference type="ARBA" id="ARBA00022989"/>
    </source>
</evidence>
<dbReference type="GO" id="GO:0016413">
    <property type="term" value="F:O-acetyltransferase activity"/>
    <property type="evidence" value="ECO:0007669"/>
    <property type="project" value="TreeGrafter"/>
</dbReference>
<keyword evidence="4 7" id="KW-0812">Transmembrane</keyword>
<keyword evidence="5 7" id="KW-1133">Transmembrane helix</keyword>
<feature type="transmembrane region" description="Helical" evidence="7">
    <location>
        <begin position="133"/>
        <end position="152"/>
    </location>
</feature>
<evidence type="ECO:0000259" key="8">
    <source>
        <dbReference type="Pfam" id="PF01757"/>
    </source>
</evidence>
<dbReference type="InterPro" id="IPR002656">
    <property type="entry name" value="Acyl_transf_3_dom"/>
</dbReference>
<dbReference type="PANTHER" id="PTHR40074">
    <property type="entry name" value="O-ACETYLTRANSFERASE WECH"/>
    <property type="match status" value="1"/>
</dbReference>
<reference evidence="9 10" key="1">
    <citation type="submission" date="2019-02" db="EMBL/GenBank/DDBJ databases">
        <title>Paenibacillus sp. nov., isolated from surface-sterilized tissue of Thalictrum simplex L.</title>
        <authorList>
            <person name="Tuo L."/>
        </authorList>
    </citation>
    <scope>NUCLEOTIDE SEQUENCE [LARGE SCALE GENOMIC DNA]</scope>
    <source>
        <strain evidence="9 10">N2SHLJ1</strain>
    </source>
</reference>